<keyword evidence="2 6" id="KW-0812">Transmembrane</keyword>
<feature type="compositionally biased region" description="Basic and acidic residues" evidence="5">
    <location>
        <begin position="49"/>
        <end position="62"/>
    </location>
</feature>
<keyword evidence="4 6" id="KW-0472">Membrane</keyword>
<dbReference type="PANTHER" id="PTHR12479:SF10">
    <property type="entry name" value="LYSOSOMAL-ASSOCIATED TRANSMEMBRANE PROTEIN"/>
    <property type="match status" value="1"/>
</dbReference>
<evidence type="ECO:0000256" key="2">
    <source>
        <dbReference type="ARBA" id="ARBA00022692"/>
    </source>
</evidence>
<evidence type="ECO:0000256" key="5">
    <source>
        <dbReference type="SAM" id="MobiDB-lite"/>
    </source>
</evidence>
<evidence type="ECO:0000256" key="4">
    <source>
        <dbReference type="ARBA" id="ARBA00023136"/>
    </source>
</evidence>
<feature type="region of interest" description="Disordered" evidence="5">
    <location>
        <begin position="29"/>
        <end position="90"/>
    </location>
</feature>
<name>A0A915KDD8_ROMCU</name>
<dbReference type="Proteomes" id="UP000887565">
    <property type="component" value="Unplaced"/>
</dbReference>
<evidence type="ECO:0000256" key="1">
    <source>
        <dbReference type="ARBA" id="ARBA00004127"/>
    </source>
</evidence>
<keyword evidence="7" id="KW-1185">Reference proteome</keyword>
<sequence>MSDYYSKSNSSGYIKPRSLLDSLARYDSLKPPEGALRPPLRTPSSTSRDGSRRGRFRNSDYQRRRRPMSSKKSEKRSTTSTTSTVVAAGDPNQNWDRRRFRCCFGCMHIKTGAFVIGILDVLWISAAFGRGVHLFLTVKDNPMAVSWFVVSTLMAVLGCFSILAMFYGMWKEEYLWIIPKLVVTLFSVILMLVMILVLIYLIFDHSQFIIDLVAEHVTSSDYEQARFTVKIGGTTMILLCLFLAFVQSWFYLLLYRCFKFFKRRYVWLNVQAKMAVERNANNFGDGKFDRDSFLRAWCDGRRLRKRDGEILADHAHLSVPEVFQTFDRTQSCSDV</sequence>
<proteinExistence type="predicted"/>
<organism evidence="7 8">
    <name type="scientific">Romanomermis culicivorax</name>
    <name type="common">Nematode worm</name>
    <dbReference type="NCBI Taxonomy" id="13658"/>
    <lineage>
        <taxon>Eukaryota</taxon>
        <taxon>Metazoa</taxon>
        <taxon>Ecdysozoa</taxon>
        <taxon>Nematoda</taxon>
        <taxon>Enoplea</taxon>
        <taxon>Dorylaimia</taxon>
        <taxon>Mermithida</taxon>
        <taxon>Mermithoidea</taxon>
        <taxon>Mermithidae</taxon>
        <taxon>Romanomermis</taxon>
    </lineage>
</organism>
<protein>
    <submittedName>
        <fullName evidence="8">Uncharacterized protein</fullName>
    </submittedName>
</protein>
<dbReference type="PANTHER" id="PTHR12479">
    <property type="entry name" value="LYSOSOMAL-ASSOCIATED TRANSMEMBRANE PROTEIN"/>
    <property type="match status" value="1"/>
</dbReference>
<evidence type="ECO:0000313" key="7">
    <source>
        <dbReference type="Proteomes" id="UP000887565"/>
    </source>
</evidence>
<dbReference type="AlphaFoldDB" id="A0A915KDD8"/>
<feature type="transmembrane region" description="Helical" evidence="6">
    <location>
        <begin position="181"/>
        <end position="203"/>
    </location>
</feature>
<evidence type="ECO:0000256" key="3">
    <source>
        <dbReference type="ARBA" id="ARBA00022989"/>
    </source>
</evidence>
<dbReference type="WBParaSite" id="nRc.2.0.1.t36081-RA">
    <property type="protein sequence ID" value="nRc.2.0.1.t36081-RA"/>
    <property type="gene ID" value="nRc.2.0.1.g36081"/>
</dbReference>
<feature type="transmembrane region" description="Helical" evidence="6">
    <location>
        <begin position="231"/>
        <end position="254"/>
    </location>
</feature>
<reference evidence="8" key="1">
    <citation type="submission" date="2022-11" db="UniProtKB">
        <authorList>
            <consortium name="WormBaseParasite"/>
        </authorList>
    </citation>
    <scope>IDENTIFICATION</scope>
</reference>
<keyword evidence="3 6" id="KW-1133">Transmembrane helix</keyword>
<evidence type="ECO:0000313" key="8">
    <source>
        <dbReference type="WBParaSite" id="nRc.2.0.1.t36081-RA"/>
    </source>
</evidence>
<accession>A0A915KDD8</accession>
<comment type="subcellular location">
    <subcellularLocation>
        <location evidence="1">Endomembrane system</location>
        <topology evidence="1">Multi-pass membrane protein</topology>
    </subcellularLocation>
</comment>
<dbReference type="GO" id="GO:0012505">
    <property type="term" value="C:endomembrane system"/>
    <property type="evidence" value="ECO:0007669"/>
    <property type="project" value="UniProtKB-SubCell"/>
</dbReference>
<evidence type="ECO:0000256" key="6">
    <source>
        <dbReference type="SAM" id="Phobius"/>
    </source>
</evidence>
<feature type="transmembrane region" description="Helical" evidence="6">
    <location>
        <begin position="144"/>
        <end position="169"/>
    </location>
</feature>
<dbReference type="InterPro" id="IPR051115">
    <property type="entry name" value="LAPTM_transporter"/>
</dbReference>
<feature type="transmembrane region" description="Helical" evidence="6">
    <location>
        <begin position="102"/>
        <end position="124"/>
    </location>
</feature>
<dbReference type="GO" id="GO:0005765">
    <property type="term" value="C:lysosomal membrane"/>
    <property type="evidence" value="ECO:0007669"/>
    <property type="project" value="TreeGrafter"/>
</dbReference>